<feature type="region of interest" description="Disordered" evidence="16">
    <location>
        <begin position="19"/>
        <end position="38"/>
    </location>
</feature>
<feature type="coiled-coil region" evidence="15">
    <location>
        <begin position="340"/>
        <end position="413"/>
    </location>
</feature>
<evidence type="ECO:0000313" key="18">
    <source>
        <dbReference type="EMBL" id="CCI43385.1"/>
    </source>
</evidence>
<keyword evidence="6 14" id="KW-0479">Metal-binding</keyword>
<comment type="subcellular location">
    <subcellularLocation>
        <location evidence="2 14">Nucleus</location>
    </subcellularLocation>
</comment>
<dbReference type="GO" id="GO:0006325">
    <property type="term" value="P:chromatin organization"/>
    <property type="evidence" value="ECO:0007669"/>
    <property type="project" value="UniProtKB-KW"/>
</dbReference>
<evidence type="ECO:0000256" key="15">
    <source>
        <dbReference type="SAM" id="Coils"/>
    </source>
</evidence>
<comment type="similarity">
    <text evidence="4 14">Belongs to the BRE1 family.</text>
</comment>
<dbReference type="CDD" id="cd16499">
    <property type="entry name" value="RING-HC_Bre1-like"/>
    <property type="match status" value="1"/>
</dbReference>
<dbReference type="InterPro" id="IPR001841">
    <property type="entry name" value="Znf_RING"/>
</dbReference>
<feature type="coiled-coil region" evidence="15">
    <location>
        <begin position="694"/>
        <end position="728"/>
    </location>
</feature>
<dbReference type="AlphaFoldDB" id="A0A024GA58"/>
<evidence type="ECO:0000256" key="14">
    <source>
        <dbReference type="RuleBase" id="RU365038"/>
    </source>
</evidence>
<keyword evidence="9 14" id="KW-0862">Zinc</keyword>
<feature type="region of interest" description="Disordered" evidence="16">
    <location>
        <begin position="482"/>
        <end position="506"/>
    </location>
</feature>
<evidence type="ECO:0000313" key="19">
    <source>
        <dbReference type="Proteomes" id="UP000053237"/>
    </source>
</evidence>
<dbReference type="PANTHER" id="PTHR23163:SF0">
    <property type="entry name" value="E3 UBIQUITIN-PROTEIN LIGASE BRE1"/>
    <property type="match status" value="1"/>
</dbReference>
<feature type="coiled-coil region" evidence="15">
    <location>
        <begin position="550"/>
        <end position="647"/>
    </location>
</feature>
<keyword evidence="11 14" id="KW-0175">Coiled coil</keyword>
<evidence type="ECO:0000256" key="10">
    <source>
        <dbReference type="ARBA" id="ARBA00022853"/>
    </source>
</evidence>
<feature type="domain" description="RING-type" evidence="17">
    <location>
        <begin position="809"/>
        <end position="848"/>
    </location>
</feature>
<dbReference type="SMART" id="SM00184">
    <property type="entry name" value="RING"/>
    <property type="match status" value="1"/>
</dbReference>
<dbReference type="EC" id="2.3.2.27" evidence="14"/>
<evidence type="ECO:0000256" key="11">
    <source>
        <dbReference type="ARBA" id="ARBA00023054"/>
    </source>
</evidence>
<comment type="pathway">
    <text evidence="3 14">Protein modification; protein ubiquitination.</text>
</comment>
<dbReference type="EMBL" id="CAIX01000048">
    <property type="protein sequence ID" value="CCI43385.1"/>
    <property type="molecule type" value="Genomic_DNA"/>
</dbReference>
<evidence type="ECO:0000256" key="3">
    <source>
        <dbReference type="ARBA" id="ARBA00004906"/>
    </source>
</evidence>
<keyword evidence="5 14" id="KW-0808">Transferase</keyword>
<evidence type="ECO:0000256" key="5">
    <source>
        <dbReference type="ARBA" id="ARBA00022679"/>
    </source>
</evidence>
<evidence type="ECO:0000256" key="13">
    <source>
        <dbReference type="PROSITE-ProRule" id="PRU00175"/>
    </source>
</evidence>
<dbReference type="GO" id="GO:0005634">
    <property type="term" value="C:nucleus"/>
    <property type="evidence" value="ECO:0007669"/>
    <property type="project" value="UniProtKB-SubCell"/>
</dbReference>
<dbReference type="InterPro" id="IPR013956">
    <property type="entry name" value="E3_ubiquit_lig_Bre1"/>
</dbReference>
<dbReference type="InterPro" id="IPR013083">
    <property type="entry name" value="Znf_RING/FYVE/PHD"/>
</dbReference>
<dbReference type="InParanoid" id="A0A024GA58"/>
<dbReference type="Gene3D" id="3.30.40.10">
    <property type="entry name" value="Zinc/RING finger domain, C3HC4 (zinc finger)"/>
    <property type="match status" value="1"/>
</dbReference>
<dbReference type="InterPro" id="IPR017907">
    <property type="entry name" value="Znf_RING_CS"/>
</dbReference>
<evidence type="ECO:0000256" key="6">
    <source>
        <dbReference type="ARBA" id="ARBA00022723"/>
    </source>
</evidence>
<protein>
    <recommendedName>
        <fullName evidence="14">E3 ubiquitin protein ligase</fullName>
        <ecNumber evidence="14">2.3.2.27</ecNumber>
    </recommendedName>
</protein>
<keyword evidence="10 14" id="KW-0156">Chromatin regulator</keyword>
<dbReference type="OrthoDB" id="10266039at2759"/>
<dbReference type="InterPro" id="IPR018957">
    <property type="entry name" value="Znf_C3HC4_RING-type"/>
</dbReference>
<proteinExistence type="inferred from homology"/>
<gene>
    <name evidence="18" type="ORF">BN9_041690</name>
</gene>
<dbReference type="GO" id="GO:0016567">
    <property type="term" value="P:protein ubiquitination"/>
    <property type="evidence" value="ECO:0007669"/>
    <property type="project" value="UniProtKB-UniRule"/>
</dbReference>
<keyword evidence="19" id="KW-1185">Reference proteome</keyword>
<feature type="compositionally biased region" description="Polar residues" evidence="16">
    <location>
        <begin position="300"/>
        <end position="318"/>
    </location>
</feature>
<dbReference type="Gene3D" id="1.10.287.1490">
    <property type="match status" value="1"/>
</dbReference>
<keyword evidence="12 14" id="KW-0539">Nucleus</keyword>
<sequence>MNTEIGSSDESILADQKRKRLDENISNSSSSISASSTLMQHHSAVKKMKLDDRILTCKQADPHSLDAIKGQNSAMTLEIREKNRRIEVLSTSLKENFQKRMLAESVLQWIQRQWLRLVDDLQTVYECSQGQVRDKIEKDGNKVLENVNRINVLDSPDAFGLWEDKSRRLELEFPEWSTCIGLSEQAIDDISEKWCKKLPPSTSENAIQAWTEKARNQSKDLLRNILSTTMGSEENMLLEQKRQAVAECLLHKEQVQVCKTHISELKRALEINEIQRHQACRDYDRLCAYMEEMKEKEASSCRSQEGNEIENPPNSSTSEKAAVDDEKEKEASSENSDQITQEFQRKIEELNTDVATLLNKLRIERLNVAELKKQLEQASVTKELISTAEASMKEELEAQIQRLSAEKTHLNDEFVKIRHKTSDIESHIHEKWKKKICKIQAEMTKLKGQVDEVNIKNASLREKLSSCLSYRDQLNELKIQHEQSVRDAANSKSENERLKKQRDETTKTLDRYQISTSDNELLVLRERYRVLEGTYAALQAVNTQRNDESVANLIKVVQELEAQNGRLSNQEVALRTDIERLQAELNAVKTNESICREENDALVVEIENISRDLESMRQSRKKLVQQAEDKRTLAKKLQSQLSKEEQAKSHCFEELTAVRLQVSSLTMVHRHQKATIGTIKVGTTVIYSRPQFLHIDAQETLDMKEKEIKELKEHIEALECEKEAVIADRRKRLHESELAFRLRDAEICMRDQQLQEQERRACVKCEEFKKKEQQYLKLQSEHSTDGPGTISFTELERLELKDLQKIVNCSVCQDRQKSVIISKCYHMFCKECIDSNLKARNRKCPSCKKMFGQDDVKSVWFT</sequence>
<evidence type="ECO:0000256" key="7">
    <source>
        <dbReference type="ARBA" id="ARBA00022771"/>
    </source>
</evidence>
<evidence type="ECO:0000256" key="4">
    <source>
        <dbReference type="ARBA" id="ARBA00005555"/>
    </source>
</evidence>
<keyword evidence="8 14" id="KW-0833">Ubl conjugation pathway</keyword>
<name>A0A024GA58_9STRA</name>
<dbReference type="GO" id="GO:0008270">
    <property type="term" value="F:zinc ion binding"/>
    <property type="evidence" value="ECO:0007669"/>
    <property type="project" value="UniProtKB-KW"/>
</dbReference>
<dbReference type="Pfam" id="PF00097">
    <property type="entry name" value="zf-C3HC4"/>
    <property type="match status" value="1"/>
</dbReference>
<dbReference type="GO" id="GO:0061630">
    <property type="term" value="F:ubiquitin protein ligase activity"/>
    <property type="evidence" value="ECO:0007669"/>
    <property type="project" value="UniProtKB-EC"/>
</dbReference>
<organism evidence="18 19">
    <name type="scientific">Albugo candida</name>
    <dbReference type="NCBI Taxonomy" id="65357"/>
    <lineage>
        <taxon>Eukaryota</taxon>
        <taxon>Sar</taxon>
        <taxon>Stramenopiles</taxon>
        <taxon>Oomycota</taxon>
        <taxon>Peronosporomycetes</taxon>
        <taxon>Albuginales</taxon>
        <taxon>Albuginaceae</taxon>
        <taxon>Albugo</taxon>
    </lineage>
</organism>
<feature type="region of interest" description="Disordered" evidence="16">
    <location>
        <begin position="298"/>
        <end position="340"/>
    </location>
</feature>
<feature type="compositionally biased region" description="Basic and acidic residues" evidence="16">
    <location>
        <begin position="493"/>
        <end position="506"/>
    </location>
</feature>
<evidence type="ECO:0000256" key="9">
    <source>
        <dbReference type="ARBA" id="ARBA00022833"/>
    </source>
</evidence>
<evidence type="ECO:0000256" key="1">
    <source>
        <dbReference type="ARBA" id="ARBA00000900"/>
    </source>
</evidence>
<comment type="catalytic activity">
    <reaction evidence="1 14">
        <text>S-ubiquitinyl-[E2 ubiquitin-conjugating enzyme]-L-cysteine + [acceptor protein]-L-lysine = [E2 ubiquitin-conjugating enzyme]-L-cysteine + N(6)-ubiquitinyl-[acceptor protein]-L-lysine.</text>
        <dbReference type="EC" id="2.3.2.27"/>
    </reaction>
</comment>
<dbReference type="SUPFAM" id="SSF57850">
    <property type="entry name" value="RING/U-box"/>
    <property type="match status" value="1"/>
</dbReference>
<evidence type="ECO:0000256" key="16">
    <source>
        <dbReference type="SAM" id="MobiDB-lite"/>
    </source>
</evidence>
<dbReference type="GO" id="GO:0033503">
    <property type="term" value="C:HULC complex"/>
    <property type="evidence" value="ECO:0007669"/>
    <property type="project" value="TreeGrafter"/>
</dbReference>
<feature type="compositionally biased region" description="Basic and acidic residues" evidence="16">
    <location>
        <begin position="321"/>
        <end position="332"/>
    </location>
</feature>
<feature type="compositionally biased region" description="Low complexity" evidence="16">
    <location>
        <begin position="24"/>
        <end position="36"/>
    </location>
</feature>
<evidence type="ECO:0000256" key="2">
    <source>
        <dbReference type="ARBA" id="ARBA00004123"/>
    </source>
</evidence>
<dbReference type="PANTHER" id="PTHR23163">
    <property type="entry name" value="RING FINGER PROTEIN-RELATED"/>
    <property type="match status" value="1"/>
</dbReference>
<dbReference type="Proteomes" id="UP000053237">
    <property type="component" value="Unassembled WGS sequence"/>
</dbReference>
<comment type="caution">
    <text evidence="18">The sequence shown here is derived from an EMBL/GenBank/DDBJ whole genome shotgun (WGS) entry which is preliminary data.</text>
</comment>
<accession>A0A024GA58</accession>
<keyword evidence="7 13" id="KW-0863">Zinc-finger</keyword>
<dbReference type="PROSITE" id="PS50089">
    <property type="entry name" value="ZF_RING_2"/>
    <property type="match status" value="1"/>
</dbReference>
<dbReference type="UniPathway" id="UPA00143"/>
<evidence type="ECO:0000256" key="12">
    <source>
        <dbReference type="ARBA" id="ARBA00023242"/>
    </source>
</evidence>
<evidence type="ECO:0000259" key="17">
    <source>
        <dbReference type="PROSITE" id="PS50089"/>
    </source>
</evidence>
<reference evidence="18 19" key="1">
    <citation type="submission" date="2012-05" db="EMBL/GenBank/DDBJ databases">
        <title>Recombination and specialization in a pathogen metapopulation.</title>
        <authorList>
            <person name="Gardiner A."/>
            <person name="Kemen E."/>
            <person name="Schultz-Larsen T."/>
            <person name="MacLean D."/>
            <person name="Van Oosterhout C."/>
            <person name="Jones J.D.G."/>
        </authorList>
    </citation>
    <scope>NUCLEOTIDE SEQUENCE [LARGE SCALE GENOMIC DNA]</scope>
    <source>
        <strain evidence="18 19">Ac Nc2</strain>
    </source>
</reference>
<dbReference type="STRING" id="65357.A0A024GA58"/>
<evidence type="ECO:0000256" key="8">
    <source>
        <dbReference type="ARBA" id="ARBA00022786"/>
    </source>
</evidence>
<dbReference type="PROSITE" id="PS00518">
    <property type="entry name" value="ZF_RING_1"/>
    <property type="match status" value="1"/>
</dbReference>